<dbReference type="InterPro" id="IPR014434">
    <property type="entry name" value="Monothiol_GRX"/>
</dbReference>
<evidence type="ECO:0000256" key="8">
    <source>
        <dbReference type="PIRSR" id="PIRSR005894-2"/>
    </source>
</evidence>
<keyword evidence="2 8" id="KW-0001">2Fe-2S</keyword>
<comment type="similarity">
    <text evidence="1 7">Belongs to the glutaredoxin family. Monothiol subfamily.</text>
</comment>
<dbReference type="GO" id="GO:0051537">
    <property type="term" value="F:2 iron, 2 sulfur cluster binding"/>
    <property type="evidence" value="ECO:0007669"/>
    <property type="project" value="UniProtKB-KW"/>
</dbReference>
<protein>
    <recommendedName>
        <fullName evidence="7">Glutaredoxin</fullName>
    </recommendedName>
</protein>
<gene>
    <name evidence="10" type="primary">orf107</name>
</gene>
<dbReference type="SUPFAM" id="SSF52833">
    <property type="entry name" value="Thioredoxin-like"/>
    <property type="match status" value="1"/>
</dbReference>
<name>A0A1U6ZGI6_9RHOD</name>
<dbReference type="PIRSF" id="PIRSF005894">
    <property type="entry name" value="Monothiol_GRX"/>
    <property type="match status" value="1"/>
</dbReference>
<dbReference type="InterPro" id="IPR002109">
    <property type="entry name" value="Glutaredoxin"/>
</dbReference>
<feature type="domain" description="Glutaredoxin" evidence="9">
    <location>
        <begin position="18"/>
        <end position="82"/>
    </location>
</feature>
<evidence type="ECO:0000313" key="10">
    <source>
        <dbReference type="EMBL" id="ALL97323.1"/>
    </source>
</evidence>
<organism evidence="10">
    <name type="scientific">Pyropia endiviifolia</name>
    <dbReference type="NCBI Taxonomy" id="1699272"/>
    <lineage>
        <taxon>Eukaryota</taxon>
        <taxon>Rhodophyta</taxon>
        <taxon>Bangiophyceae</taxon>
        <taxon>Bangiales</taxon>
        <taxon>Bangiaceae</taxon>
        <taxon>Pyropia</taxon>
    </lineage>
</organism>
<dbReference type="Pfam" id="PF00462">
    <property type="entry name" value="Glutaredoxin"/>
    <property type="match status" value="1"/>
</dbReference>
<keyword evidence="10" id="KW-0934">Plastid</keyword>
<dbReference type="InterPro" id="IPR004480">
    <property type="entry name" value="Monothiol_GRX-rel"/>
</dbReference>
<evidence type="ECO:0000256" key="7">
    <source>
        <dbReference type="PIRNR" id="PIRNR005894"/>
    </source>
</evidence>
<dbReference type="PANTHER" id="PTHR10293">
    <property type="entry name" value="GLUTAREDOXIN FAMILY MEMBER"/>
    <property type="match status" value="1"/>
</dbReference>
<dbReference type="GO" id="GO:0015036">
    <property type="term" value="F:disulfide oxidoreductase activity"/>
    <property type="evidence" value="ECO:0007669"/>
    <property type="project" value="InterPro"/>
</dbReference>
<keyword evidence="4 8" id="KW-0408">Iron</keyword>
<evidence type="ECO:0000256" key="6">
    <source>
        <dbReference type="ARBA" id="ARBA00023284"/>
    </source>
</evidence>
<accession>A0A1U6ZGI6</accession>
<dbReference type="InterPro" id="IPR036249">
    <property type="entry name" value="Thioredoxin-like_sf"/>
</dbReference>
<evidence type="ECO:0000256" key="3">
    <source>
        <dbReference type="ARBA" id="ARBA00022723"/>
    </source>
</evidence>
<proteinExistence type="inferred from homology"/>
<evidence type="ECO:0000256" key="1">
    <source>
        <dbReference type="ARBA" id="ARBA00009630"/>
    </source>
</evidence>
<keyword evidence="5 8" id="KW-0411">Iron-sulfur</keyword>
<sequence length="107" mass="12339">MNIETRKRIDQILNDNKIVLFMKGNKIMPMCGFSNTATQILNTLNINYFTYDVLEDESIRQAIKEYSSWPTIPQLYINQEFIGGSDIMLELFEKGELQAQVETLLAA</sequence>
<dbReference type="PANTHER" id="PTHR10293:SF16">
    <property type="entry name" value="GLUTAREDOXIN-RELATED PROTEIN 5, MITOCHONDRIAL"/>
    <property type="match status" value="1"/>
</dbReference>
<dbReference type="PROSITE" id="PS51354">
    <property type="entry name" value="GLUTAREDOXIN_2"/>
    <property type="match status" value="1"/>
</dbReference>
<dbReference type="NCBIfam" id="TIGR00365">
    <property type="entry name" value="Grx4 family monothiol glutaredoxin"/>
    <property type="match status" value="1"/>
</dbReference>
<feature type="binding site" evidence="8">
    <location>
        <position position="31"/>
    </location>
    <ligand>
        <name>[2Fe-2S] cluster</name>
        <dbReference type="ChEBI" id="CHEBI:190135"/>
        <note>ligand shared between dimeric partners</note>
    </ligand>
</feature>
<dbReference type="CDD" id="cd03028">
    <property type="entry name" value="GRX_PICOT_like"/>
    <property type="match status" value="1"/>
</dbReference>
<dbReference type="Gene3D" id="3.40.30.10">
    <property type="entry name" value="Glutaredoxin"/>
    <property type="match status" value="1"/>
</dbReference>
<evidence type="ECO:0000256" key="2">
    <source>
        <dbReference type="ARBA" id="ARBA00022714"/>
    </source>
</evidence>
<dbReference type="GO" id="GO:0005739">
    <property type="term" value="C:mitochondrion"/>
    <property type="evidence" value="ECO:0007669"/>
    <property type="project" value="UniProtKB-ARBA"/>
</dbReference>
<dbReference type="InterPro" id="IPR033658">
    <property type="entry name" value="GRX_PICOT-like"/>
</dbReference>
<dbReference type="EMBL" id="KT716756">
    <property type="protein sequence ID" value="ALL97323.1"/>
    <property type="molecule type" value="Genomic_DNA"/>
</dbReference>
<dbReference type="FunFam" id="3.40.30.10:FF:000005">
    <property type="entry name" value="Glutaredoxin 5"/>
    <property type="match status" value="1"/>
</dbReference>
<dbReference type="AlphaFoldDB" id="A0A1U6ZGI6"/>
<evidence type="ECO:0000256" key="5">
    <source>
        <dbReference type="ARBA" id="ARBA00023014"/>
    </source>
</evidence>
<geneLocation type="plastid" evidence="10"/>
<keyword evidence="6" id="KW-0676">Redox-active center</keyword>
<reference evidence="10" key="1">
    <citation type="submission" date="2015-09" db="EMBL/GenBank/DDBJ databases">
        <authorList>
            <person name="Jackson K.R."/>
            <person name="Lunt B.L."/>
            <person name="Fisher J.N.B."/>
            <person name="Gardner A.V."/>
            <person name="Bailey M.E."/>
            <person name="Deus L.M."/>
            <person name="Earl A.S."/>
            <person name="Gibby P.D."/>
            <person name="Hartmann K.A."/>
            <person name="Liu J.E."/>
            <person name="Manci A.M."/>
            <person name="Nielsen D.A."/>
            <person name="Solomon M.B."/>
            <person name="Breakwell D.P."/>
            <person name="Burnett S.H."/>
            <person name="Grose J.H."/>
        </authorList>
    </citation>
    <scope>NUCLEOTIDE SEQUENCE</scope>
</reference>
<dbReference type="GO" id="GO:0046872">
    <property type="term" value="F:metal ion binding"/>
    <property type="evidence" value="ECO:0007669"/>
    <property type="project" value="UniProtKB-KW"/>
</dbReference>
<evidence type="ECO:0000259" key="9">
    <source>
        <dbReference type="Pfam" id="PF00462"/>
    </source>
</evidence>
<evidence type="ECO:0000256" key="4">
    <source>
        <dbReference type="ARBA" id="ARBA00023004"/>
    </source>
</evidence>
<keyword evidence="3 8" id="KW-0479">Metal-binding</keyword>